<comment type="catalytic activity">
    <reaction evidence="7 8">
        <text>4 porphobilinogen + H2O = hydroxymethylbilane + 4 NH4(+)</text>
        <dbReference type="Rhea" id="RHEA:13185"/>
        <dbReference type="ChEBI" id="CHEBI:15377"/>
        <dbReference type="ChEBI" id="CHEBI:28938"/>
        <dbReference type="ChEBI" id="CHEBI:57845"/>
        <dbReference type="ChEBI" id="CHEBI:58126"/>
        <dbReference type="EC" id="2.5.1.61"/>
    </reaction>
</comment>
<dbReference type="NCBIfam" id="TIGR00212">
    <property type="entry name" value="hemC"/>
    <property type="match status" value="1"/>
</dbReference>
<dbReference type="FunFam" id="3.40.190.10:FF:000005">
    <property type="entry name" value="Porphobilinogen deaminase"/>
    <property type="match status" value="1"/>
</dbReference>
<evidence type="ECO:0000256" key="4">
    <source>
        <dbReference type="ARBA" id="ARBA00011245"/>
    </source>
</evidence>
<dbReference type="SUPFAM" id="SSF54782">
    <property type="entry name" value="Porphobilinogen deaminase (hydroxymethylbilane synthase), C-terminal domain"/>
    <property type="match status" value="1"/>
</dbReference>
<dbReference type="RefSeq" id="WP_183350530.1">
    <property type="nucleotide sequence ID" value="NZ_JACHEO010000009.1"/>
</dbReference>
<proteinExistence type="inferred from homology"/>
<protein>
    <recommendedName>
        <fullName evidence="8">Porphobilinogen deaminase</fullName>
        <shortName evidence="8">PBG</shortName>
        <ecNumber evidence="8">2.5.1.61</ecNumber>
    </recommendedName>
    <alternativeName>
        <fullName evidence="8">Hydroxymethylbilane synthase</fullName>
        <shortName evidence="8">HMBS</shortName>
    </alternativeName>
    <alternativeName>
        <fullName evidence="8">Pre-uroporphyrinogen synthase</fullName>
    </alternativeName>
</protein>
<dbReference type="PRINTS" id="PR00151">
    <property type="entry name" value="PORPHBDMNASE"/>
</dbReference>
<gene>
    <name evidence="8" type="primary">hemC</name>
    <name evidence="11" type="ORF">HNQ81_001839</name>
</gene>
<dbReference type="SUPFAM" id="SSF53850">
    <property type="entry name" value="Periplasmic binding protein-like II"/>
    <property type="match status" value="1"/>
</dbReference>
<dbReference type="PANTHER" id="PTHR11557:SF0">
    <property type="entry name" value="PORPHOBILINOGEN DEAMINASE"/>
    <property type="match status" value="1"/>
</dbReference>
<evidence type="ECO:0000259" key="9">
    <source>
        <dbReference type="Pfam" id="PF01379"/>
    </source>
</evidence>
<dbReference type="InterPro" id="IPR022418">
    <property type="entry name" value="Porphobilinogen_deaminase_C"/>
</dbReference>
<keyword evidence="6 8" id="KW-0627">Porphyrin biosynthesis</keyword>
<evidence type="ECO:0000259" key="10">
    <source>
        <dbReference type="Pfam" id="PF03900"/>
    </source>
</evidence>
<dbReference type="PANTHER" id="PTHR11557">
    <property type="entry name" value="PORPHOBILINOGEN DEAMINASE"/>
    <property type="match status" value="1"/>
</dbReference>
<dbReference type="UniPathway" id="UPA00251">
    <property type="reaction ID" value="UER00319"/>
</dbReference>
<comment type="cofactor">
    <cofactor evidence="8">
        <name>dipyrromethane</name>
        <dbReference type="ChEBI" id="CHEBI:60342"/>
    </cofactor>
    <text evidence="8">Binds 1 dipyrromethane group covalently.</text>
</comment>
<evidence type="ECO:0000256" key="7">
    <source>
        <dbReference type="ARBA" id="ARBA00048169"/>
    </source>
</evidence>
<dbReference type="GO" id="GO:0006782">
    <property type="term" value="P:protoporphyrinogen IX biosynthetic process"/>
    <property type="evidence" value="ECO:0007669"/>
    <property type="project" value="UniProtKB-UniRule"/>
</dbReference>
<evidence type="ECO:0000313" key="11">
    <source>
        <dbReference type="EMBL" id="MBB5348108.1"/>
    </source>
</evidence>
<dbReference type="InterPro" id="IPR022417">
    <property type="entry name" value="Porphobilin_deaminase_N"/>
</dbReference>
<evidence type="ECO:0000256" key="2">
    <source>
        <dbReference type="ARBA" id="ARBA00004735"/>
    </source>
</evidence>
<keyword evidence="12" id="KW-1185">Reference proteome</keyword>
<comment type="caution">
    <text evidence="11">The sequence shown here is derived from an EMBL/GenBank/DDBJ whole genome shotgun (WGS) entry which is preliminary data.</text>
</comment>
<organism evidence="11 12">
    <name type="scientific">Desulfoprunum benzoelyticum</name>
    <dbReference type="NCBI Taxonomy" id="1506996"/>
    <lineage>
        <taxon>Bacteria</taxon>
        <taxon>Pseudomonadati</taxon>
        <taxon>Thermodesulfobacteriota</taxon>
        <taxon>Desulfobulbia</taxon>
        <taxon>Desulfobulbales</taxon>
        <taxon>Desulfobulbaceae</taxon>
        <taxon>Desulfoprunum</taxon>
    </lineage>
</organism>
<evidence type="ECO:0000256" key="8">
    <source>
        <dbReference type="HAMAP-Rule" id="MF_00260"/>
    </source>
</evidence>
<feature type="domain" description="Porphobilinogen deaminase C-terminal" evidence="10">
    <location>
        <begin position="224"/>
        <end position="292"/>
    </location>
</feature>
<keyword evidence="5 8" id="KW-0808">Transferase</keyword>
<accession>A0A840UZN2</accession>
<comment type="function">
    <text evidence="1 8">Tetrapolymerization of the monopyrrole PBG into the hydroxymethylbilane pre-uroporphyrinogen in several discrete steps.</text>
</comment>
<dbReference type="Gene3D" id="3.30.160.40">
    <property type="entry name" value="Porphobilinogen deaminase, C-terminal domain"/>
    <property type="match status" value="1"/>
</dbReference>
<dbReference type="GO" id="GO:0004418">
    <property type="term" value="F:hydroxymethylbilane synthase activity"/>
    <property type="evidence" value="ECO:0007669"/>
    <property type="project" value="UniProtKB-UniRule"/>
</dbReference>
<dbReference type="InterPro" id="IPR036803">
    <property type="entry name" value="Porphobilinogen_deaminase_C_sf"/>
</dbReference>
<comment type="subunit">
    <text evidence="4 8">Monomer.</text>
</comment>
<name>A0A840UZN2_9BACT</name>
<feature type="domain" description="Porphobilinogen deaminase N-terminal" evidence="9">
    <location>
        <begin position="2"/>
        <end position="202"/>
    </location>
</feature>
<dbReference type="GO" id="GO:0005737">
    <property type="term" value="C:cytoplasm"/>
    <property type="evidence" value="ECO:0007669"/>
    <property type="project" value="UniProtKB-UniRule"/>
</dbReference>
<dbReference type="HAMAP" id="MF_00260">
    <property type="entry name" value="Porphobil_deam"/>
    <property type="match status" value="1"/>
</dbReference>
<feature type="modified residue" description="S-(dipyrrolylmethanemethyl)cysteine" evidence="8">
    <location>
        <position position="239"/>
    </location>
</feature>
<evidence type="ECO:0000256" key="6">
    <source>
        <dbReference type="ARBA" id="ARBA00023244"/>
    </source>
</evidence>
<reference evidence="11 12" key="1">
    <citation type="submission" date="2020-08" db="EMBL/GenBank/DDBJ databases">
        <title>Genomic Encyclopedia of Type Strains, Phase IV (KMG-IV): sequencing the most valuable type-strain genomes for metagenomic binning, comparative biology and taxonomic classification.</title>
        <authorList>
            <person name="Goeker M."/>
        </authorList>
    </citation>
    <scope>NUCLEOTIDE SEQUENCE [LARGE SCALE GENOMIC DNA]</scope>
    <source>
        <strain evidence="11 12">DSM 28570</strain>
    </source>
</reference>
<dbReference type="Proteomes" id="UP000539642">
    <property type="component" value="Unassembled WGS sequence"/>
</dbReference>
<evidence type="ECO:0000256" key="5">
    <source>
        <dbReference type="ARBA" id="ARBA00022679"/>
    </source>
</evidence>
<evidence type="ECO:0000313" key="12">
    <source>
        <dbReference type="Proteomes" id="UP000539642"/>
    </source>
</evidence>
<comment type="miscellaneous">
    <text evidence="8">The porphobilinogen subunits are added to the dipyrromethane group.</text>
</comment>
<comment type="similarity">
    <text evidence="3 8">Belongs to the HMBS family.</text>
</comment>
<dbReference type="InterPro" id="IPR000860">
    <property type="entry name" value="HemC"/>
</dbReference>
<dbReference type="PIRSF" id="PIRSF001438">
    <property type="entry name" value="4pyrrol_synth_OHMeBilane_synth"/>
    <property type="match status" value="1"/>
</dbReference>
<dbReference type="Pfam" id="PF03900">
    <property type="entry name" value="Porphobil_deamC"/>
    <property type="match status" value="1"/>
</dbReference>
<dbReference type="EC" id="2.5.1.61" evidence="8"/>
<evidence type="ECO:0000256" key="3">
    <source>
        <dbReference type="ARBA" id="ARBA00005638"/>
    </source>
</evidence>
<dbReference type="Pfam" id="PF01379">
    <property type="entry name" value="Porphobil_deam"/>
    <property type="match status" value="1"/>
</dbReference>
<dbReference type="EMBL" id="JACHEO010000009">
    <property type="protein sequence ID" value="MBB5348108.1"/>
    <property type="molecule type" value="Genomic_DNA"/>
</dbReference>
<dbReference type="AlphaFoldDB" id="A0A840UZN2"/>
<dbReference type="Gene3D" id="3.40.190.10">
    <property type="entry name" value="Periplasmic binding protein-like II"/>
    <property type="match status" value="2"/>
</dbReference>
<sequence>MIVIGSRKSKLAMWQTEMVAEALNAAGMETTIKAMETMGDKVLDTSIAKIGSKGVFTQELEEQLASGVTDIAVHSAKDMQSQLPEEFALIAFTRREQVNDVLLSDNQSLDIDDRSKKIRIGTSSVRRRALLRYYYPHVETVEMRGNLQTRIRKMREGACDALMLAYAGVKRMGYDELIIKVFPVTQIFPPVGQGSIAIEASSRLPADKVEFIRACLNDHDSEVCLLAERAFLKTLEGGCSIPVFALATLDQQDIVLTGGLVSLDGRQIVMMQRRGAIGEAESIGLELGKEILDNDGRELLARIRREQEGGPPEQVVGP</sequence>
<evidence type="ECO:0000256" key="1">
    <source>
        <dbReference type="ARBA" id="ARBA00002869"/>
    </source>
</evidence>
<comment type="pathway">
    <text evidence="2">Porphyrin-containing compound metabolism; protoporphyrin-IX biosynthesis; coproporphyrinogen-III from 5-aminolevulinate: step 2/4.</text>
</comment>